<dbReference type="AlphaFoldDB" id="A0A6J2S922"/>
<evidence type="ECO:0000256" key="1">
    <source>
        <dbReference type="ARBA" id="ARBA00009550"/>
    </source>
</evidence>
<feature type="compositionally biased region" description="Basic residues" evidence="3">
    <location>
        <begin position="644"/>
        <end position="658"/>
    </location>
</feature>
<dbReference type="InterPro" id="IPR026183">
    <property type="entry name" value="Taxilin_fam"/>
</dbReference>
<dbReference type="RefSeq" id="XP_029318464.1">
    <property type="nucleotide sequence ID" value="XM_029462604.1"/>
</dbReference>
<evidence type="ECO:0000256" key="3">
    <source>
        <dbReference type="SAM" id="MobiDB-lite"/>
    </source>
</evidence>
<feature type="coiled-coil region" evidence="2">
    <location>
        <begin position="248"/>
        <end position="275"/>
    </location>
</feature>
<feature type="compositionally biased region" description="Polar residues" evidence="3">
    <location>
        <begin position="619"/>
        <end position="639"/>
    </location>
</feature>
<sequence>METVKAAEVSVPPQADGGADGEAAAPPAASSISSPMEEFKRRLEDILSTHGSAAGLLDQQVVMEDDTEKMKKEPKGDIPVAMETEVCLIMKSLNKRSPPEKKLEDVVKKYAEMAVLRRSDEKKLCVLQQKLCVLLDERQQLQEESRSSITARSELETLCRELQGHYTVLREETLQRCRVDEEKRTEITGHFQNMLTEIQAQIEQHSTRNDKLCHENSNLTDKLEGLMSQCETREESLEKINKHRDLQHKLTEAKLQQANALLTEAEEKHRREKEYLLVQAAEWKLQTHALREQGTVMQAQLTLYAQKFDEFQATLAKSNEIYVRFKKEMDNMSEKMKKMDNESTLWKTRFENCNKSLNDMINERTEKSKEYDVFVLQIQKLQRLCDALQRERVMLYEKIKQVQKTNSNIPAKVFGSLKAEDESTTLSPFELQELQEIQREDPVLTEDMSRLREEQIKLQEIADSLLSTPADNDEEDKKDVDPEEDLVASAFDHFNPKAQVVDVKPEASVVPQPEKVEEVPKPATSTAVENTSEMMTDTKSDAEKVPTQVVDKEVQPVKAEKEIQQQPAEPEKVKIDPQTDPKPEAAVALTLVKAAELKPVEDVKVQAEAVKVPEEVPTKSESATPSKNTPTMAASSTAEPSKKQTPKKKKKRNGKNAS</sequence>
<dbReference type="InParanoid" id="A0A6J2S922"/>
<evidence type="ECO:0000313" key="5">
    <source>
        <dbReference type="RefSeq" id="XP_029318464.1"/>
    </source>
</evidence>
<protein>
    <submittedName>
        <fullName evidence="5">Beta-taxilin-like isoform X1</fullName>
    </submittedName>
</protein>
<feature type="coiled-coil region" evidence="2">
    <location>
        <begin position="371"/>
        <end position="405"/>
    </location>
</feature>
<dbReference type="Pfam" id="PF09728">
    <property type="entry name" value="Taxilin"/>
    <property type="match status" value="1"/>
</dbReference>
<dbReference type="PANTHER" id="PTHR16127">
    <property type="entry name" value="TAXILIN"/>
    <property type="match status" value="1"/>
</dbReference>
<dbReference type="Proteomes" id="UP000504630">
    <property type="component" value="Chromosome 24"/>
</dbReference>
<evidence type="ECO:0000313" key="4">
    <source>
        <dbReference type="Proteomes" id="UP000504630"/>
    </source>
</evidence>
<keyword evidence="4" id="KW-1185">Reference proteome</keyword>
<dbReference type="PANTHER" id="PTHR16127:SF10">
    <property type="entry name" value="BETA-TAXILIN"/>
    <property type="match status" value="1"/>
</dbReference>
<gene>
    <name evidence="5" type="primary">LOC115028777</name>
</gene>
<feature type="region of interest" description="Disordered" evidence="3">
    <location>
        <begin position="608"/>
        <end position="658"/>
    </location>
</feature>
<feature type="compositionally biased region" description="Low complexity" evidence="3">
    <location>
        <begin position="12"/>
        <end position="35"/>
    </location>
</feature>
<evidence type="ECO:0000256" key="2">
    <source>
        <dbReference type="SAM" id="Coils"/>
    </source>
</evidence>
<accession>A0A6J2S922</accession>
<dbReference type="KEGG" id="cgob:115028777"/>
<keyword evidence="2" id="KW-0175">Coiled coil</keyword>
<organism evidence="4 5">
    <name type="scientific">Cottoperca gobio</name>
    <name type="common">Frogmouth</name>
    <name type="synonym">Aphritis gobio</name>
    <dbReference type="NCBI Taxonomy" id="56716"/>
    <lineage>
        <taxon>Eukaryota</taxon>
        <taxon>Metazoa</taxon>
        <taxon>Chordata</taxon>
        <taxon>Craniata</taxon>
        <taxon>Vertebrata</taxon>
        <taxon>Euteleostomi</taxon>
        <taxon>Actinopterygii</taxon>
        <taxon>Neopterygii</taxon>
        <taxon>Teleostei</taxon>
        <taxon>Neoteleostei</taxon>
        <taxon>Acanthomorphata</taxon>
        <taxon>Eupercaria</taxon>
        <taxon>Perciformes</taxon>
        <taxon>Notothenioidei</taxon>
        <taxon>Bovichtidae</taxon>
        <taxon>Cottoperca</taxon>
    </lineage>
</organism>
<name>A0A6J2S922_COTGO</name>
<feature type="region of interest" description="Disordered" evidence="3">
    <location>
        <begin position="1"/>
        <end position="37"/>
    </location>
</feature>
<feature type="compositionally biased region" description="Polar residues" evidence="3">
    <location>
        <begin position="523"/>
        <end position="535"/>
    </location>
</feature>
<reference evidence="5" key="1">
    <citation type="submission" date="2025-08" db="UniProtKB">
        <authorList>
            <consortium name="RefSeq"/>
        </authorList>
    </citation>
    <scope>IDENTIFICATION</scope>
</reference>
<feature type="compositionally biased region" description="Basic and acidic residues" evidence="3">
    <location>
        <begin position="608"/>
        <end position="618"/>
    </location>
</feature>
<comment type="similarity">
    <text evidence="1">Belongs to the taxilin family.</text>
</comment>
<dbReference type="GeneID" id="115028777"/>
<dbReference type="GO" id="GO:0019905">
    <property type="term" value="F:syntaxin binding"/>
    <property type="evidence" value="ECO:0007669"/>
    <property type="project" value="InterPro"/>
</dbReference>
<proteinExistence type="inferred from homology"/>
<feature type="region of interest" description="Disordered" evidence="3">
    <location>
        <begin position="508"/>
        <end position="580"/>
    </location>
</feature>
<feature type="compositionally biased region" description="Basic and acidic residues" evidence="3">
    <location>
        <begin position="536"/>
        <end position="580"/>
    </location>
</feature>